<dbReference type="InterPro" id="IPR038257">
    <property type="entry name" value="CRISPR-assoc_Cas3_HD_sf"/>
</dbReference>
<feature type="domain" description="HD Cas3-type" evidence="4">
    <location>
        <begin position="15"/>
        <end position="133"/>
    </location>
</feature>
<evidence type="ECO:0000313" key="5">
    <source>
        <dbReference type="EMBL" id="QDO86047.1"/>
    </source>
</evidence>
<protein>
    <recommendedName>
        <fullName evidence="4">HD Cas3-type domain-containing protein</fullName>
    </recommendedName>
</protein>
<evidence type="ECO:0000256" key="3">
    <source>
        <dbReference type="ARBA" id="ARBA00023118"/>
    </source>
</evidence>
<dbReference type="Gene3D" id="1.10.3210.30">
    <property type="match status" value="1"/>
</dbReference>
<proteinExistence type="predicted"/>
<keyword evidence="3" id="KW-0051">Antiviral defense</keyword>
<sequence length="169" mass="19098">MGTSNKPLPRYFKYWGKAVKNEGGSDDAYHLLPYHCLDVTAVGQQLLCSNKPLTKALADFLELSPQQLNALFVFSLALHDLGKFASAFHVADRDNPLISASSRFDYDGSQYRHDRMGLYFWQNIELSFFEAANSFINNAYALIQPDFPLDILHTPEITIGQSCLCLRNE</sequence>
<keyword evidence="6" id="KW-1185">Reference proteome</keyword>
<organism evidence="5 6">
    <name type="scientific">Shewanella psychropiezotolerans</name>
    <dbReference type="NCBI Taxonomy" id="2593655"/>
    <lineage>
        <taxon>Bacteria</taxon>
        <taxon>Pseudomonadati</taxon>
        <taxon>Pseudomonadota</taxon>
        <taxon>Gammaproteobacteria</taxon>
        <taxon>Alteromonadales</taxon>
        <taxon>Shewanellaceae</taxon>
        <taxon>Shewanella</taxon>
    </lineage>
</organism>
<keyword evidence="1" id="KW-0479">Metal-binding</keyword>
<dbReference type="Proteomes" id="UP000315947">
    <property type="component" value="Chromosome"/>
</dbReference>
<gene>
    <name evidence="5" type="ORF">FM037_25820</name>
</gene>
<dbReference type="Pfam" id="PF18019">
    <property type="entry name" value="Cas3_HD"/>
    <property type="match status" value="1"/>
</dbReference>
<evidence type="ECO:0000256" key="2">
    <source>
        <dbReference type="ARBA" id="ARBA00022801"/>
    </source>
</evidence>
<evidence type="ECO:0000256" key="1">
    <source>
        <dbReference type="ARBA" id="ARBA00022723"/>
    </source>
</evidence>
<dbReference type="EMBL" id="CP041614">
    <property type="protein sequence ID" value="QDO86047.1"/>
    <property type="molecule type" value="Genomic_DNA"/>
</dbReference>
<evidence type="ECO:0000313" key="6">
    <source>
        <dbReference type="Proteomes" id="UP000315947"/>
    </source>
</evidence>
<name>A0ABX5X6J1_9GAMM</name>
<evidence type="ECO:0000259" key="4">
    <source>
        <dbReference type="Pfam" id="PF18019"/>
    </source>
</evidence>
<dbReference type="InterPro" id="IPR006483">
    <property type="entry name" value="CRISPR-assoc_Cas3_HD"/>
</dbReference>
<dbReference type="CDD" id="cd09641">
    <property type="entry name" value="Cas3''_I"/>
    <property type="match status" value="1"/>
</dbReference>
<reference evidence="5 6" key="1">
    <citation type="submission" date="2019-07" db="EMBL/GenBank/DDBJ databases">
        <title>Shewanella sp. YLB-06 whole genomic sequence.</title>
        <authorList>
            <person name="Yu L."/>
        </authorList>
    </citation>
    <scope>NUCLEOTIDE SEQUENCE [LARGE SCALE GENOMIC DNA]</scope>
    <source>
        <strain evidence="5 6">YLB-06</strain>
    </source>
</reference>
<accession>A0ABX5X6J1</accession>
<dbReference type="RefSeq" id="WP_144048356.1">
    <property type="nucleotide sequence ID" value="NZ_CP041614.1"/>
</dbReference>
<keyword evidence="2" id="KW-0378">Hydrolase</keyword>